<comment type="caution">
    <text evidence="1">The sequence shown here is derived from an EMBL/GenBank/DDBJ whole genome shotgun (WGS) entry which is preliminary data.</text>
</comment>
<name>A0ACB7ZGF8_9ERIC</name>
<reference evidence="1 2" key="1">
    <citation type="journal article" date="2021" name="Hortic Res">
        <title>High-quality reference genome and annotation aids understanding of berry development for evergreen blueberry (Vaccinium darrowii).</title>
        <authorList>
            <person name="Yu J."/>
            <person name="Hulse-Kemp A.M."/>
            <person name="Babiker E."/>
            <person name="Staton M."/>
        </authorList>
    </citation>
    <scope>NUCLEOTIDE SEQUENCE [LARGE SCALE GENOMIC DNA]</scope>
    <source>
        <strain evidence="2">cv. NJ 8807/NJ 8810</strain>
        <tissue evidence="1">Young leaf</tissue>
    </source>
</reference>
<dbReference type="EMBL" id="CM037159">
    <property type="protein sequence ID" value="KAH7865003.1"/>
    <property type="molecule type" value="Genomic_DNA"/>
</dbReference>
<accession>A0ACB7ZGF8</accession>
<sequence length="626" mass="66238">MLSKPTSPKPSSPHLELVSTTECSDGSMLFRFGEVTEDEVEESTFVLGGLATGSTQNSNVVRVLDGEHERQVIVKEIEREARRESATELADNVKNIDSTVCATDNGANESKSTVVIDMISCEAEPNDLLLDDIQEIEVPVFEEVPIESIGSSISEAAHVSHINEPGSSSFGFGNDMGKGVRMLENSTEDNKQEMSGPVNSSLLGKEIHIEDGVSEEVRSEVETMGSSTVSEHSSVLEVGNSLASEESGKFEVNCLPKIAENHTAEAVMGSKCGEVIDEGNDRGNVIETKGNAIGTLSSPVLNEVTSHYTKEEPSDTVGNVSSIKVNDSATNVALEGGNTVNNARNSDVIEVSGHGAVALESTVAAANGEEISATGYFLSSGASLLPHPSKALTGGEDAYFVAGKNWLGVADGVGEWSLEGINPGIYAQELMENCQKIVSSRNSIPLPKPEEVLNQSALEAKSPGSSTILVAYFDGQALHVANIGDSGFIVIRNGAVYKKSSPTLYEFNFPFQIKSGDDPSELVEVYRIDLDEGDVIVTATDGLFDNLYDQEIASTVSKSLEAKLKPEEIAEVLAMTAQEVGKSETGRSPFADAVQAAGYVGFTGGKLDDVAVIVSLVQKSSSPPTE</sequence>
<gene>
    <name evidence="1" type="ORF">Vadar_001074</name>
</gene>
<protein>
    <submittedName>
        <fullName evidence="1">Uncharacterized protein</fullName>
    </submittedName>
</protein>
<organism evidence="1 2">
    <name type="scientific">Vaccinium darrowii</name>
    <dbReference type="NCBI Taxonomy" id="229202"/>
    <lineage>
        <taxon>Eukaryota</taxon>
        <taxon>Viridiplantae</taxon>
        <taxon>Streptophyta</taxon>
        <taxon>Embryophyta</taxon>
        <taxon>Tracheophyta</taxon>
        <taxon>Spermatophyta</taxon>
        <taxon>Magnoliopsida</taxon>
        <taxon>eudicotyledons</taxon>
        <taxon>Gunneridae</taxon>
        <taxon>Pentapetalae</taxon>
        <taxon>asterids</taxon>
        <taxon>Ericales</taxon>
        <taxon>Ericaceae</taxon>
        <taxon>Vaccinioideae</taxon>
        <taxon>Vaccinieae</taxon>
        <taxon>Vaccinium</taxon>
    </lineage>
</organism>
<proteinExistence type="predicted"/>
<dbReference type="Proteomes" id="UP000828048">
    <property type="component" value="Chromosome 9"/>
</dbReference>
<evidence type="ECO:0000313" key="1">
    <source>
        <dbReference type="EMBL" id="KAH7865003.1"/>
    </source>
</evidence>
<keyword evidence="2" id="KW-1185">Reference proteome</keyword>
<evidence type="ECO:0000313" key="2">
    <source>
        <dbReference type="Proteomes" id="UP000828048"/>
    </source>
</evidence>